<dbReference type="Proteomes" id="UP000501451">
    <property type="component" value="Chromosome"/>
</dbReference>
<dbReference type="EMBL" id="CP049740">
    <property type="protein sequence ID" value="QII82054.1"/>
    <property type="molecule type" value="Genomic_DNA"/>
</dbReference>
<dbReference type="Pfam" id="PF06161">
    <property type="entry name" value="DUF975"/>
    <property type="match status" value="1"/>
</dbReference>
<reference evidence="2 3" key="1">
    <citation type="journal article" date="2017" name="Int. J. Syst. Evol. Microbiol.">
        <title>Jeotgalibaca porci sp. nov. and Jeotgalibaca arthritidis sp. nov., isolated from pigs, and emended description of the genus Jeotgalibaca.</title>
        <authorList>
            <person name="Zamora L."/>
            <person name="Perez-Sancho M."/>
            <person name="Dominguez L."/>
            <person name="Fernandez-Garayzabal J.F."/>
            <person name="Vela A.I."/>
        </authorList>
    </citation>
    <scope>NUCLEOTIDE SEQUENCE [LARGE SCALE GENOMIC DNA]</scope>
    <source>
        <strain evidence="2 3">CECT 9157</strain>
    </source>
</reference>
<gene>
    <name evidence="2" type="ORF">G7057_06130</name>
</gene>
<keyword evidence="1" id="KW-1133">Transmembrane helix</keyword>
<keyword evidence="1" id="KW-0812">Transmembrane</keyword>
<evidence type="ECO:0000313" key="2">
    <source>
        <dbReference type="EMBL" id="QII82054.1"/>
    </source>
</evidence>
<feature type="transmembrane region" description="Helical" evidence="1">
    <location>
        <begin position="55"/>
        <end position="79"/>
    </location>
</feature>
<feature type="transmembrane region" description="Helical" evidence="1">
    <location>
        <begin position="18"/>
        <end position="35"/>
    </location>
</feature>
<dbReference type="RefSeq" id="WP_166162062.1">
    <property type="nucleotide sequence ID" value="NZ_CP049740.1"/>
</dbReference>
<name>A0A6G7K9W4_9LACT</name>
<sequence>MNRQLFKATAKKQLKQHYLPWLVIALISILLTYNQSQSNSEMIQTGLTINFHFRWLTLFELIFTIGFARVALDLSLGYYHSFKESFFSNRQWLKEFGAMLLVNIYTILWTFLFIIPGVMKYYAYSMVPYILAEDSEMSISDAIALSQDLTDGFKFDLFILDMSFILWDILAMFTLGISGFYSEPYKKASFTQAYLFLSR</sequence>
<dbReference type="InterPro" id="IPR010380">
    <property type="entry name" value="DUF975"/>
</dbReference>
<proteinExistence type="predicted"/>
<organism evidence="2 3">
    <name type="scientific">Jeotgalibaca arthritidis</name>
    <dbReference type="NCBI Taxonomy" id="1868794"/>
    <lineage>
        <taxon>Bacteria</taxon>
        <taxon>Bacillati</taxon>
        <taxon>Bacillota</taxon>
        <taxon>Bacilli</taxon>
        <taxon>Lactobacillales</taxon>
        <taxon>Carnobacteriaceae</taxon>
        <taxon>Jeotgalibaca</taxon>
    </lineage>
</organism>
<dbReference type="PANTHER" id="PTHR40076:SF1">
    <property type="entry name" value="MEMBRANE PROTEIN"/>
    <property type="match status" value="1"/>
</dbReference>
<keyword evidence="1" id="KW-0472">Membrane</keyword>
<dbReference type="KEGG" id="jar:G7057_06130"/>
<feature type="transmembrane region" description="Helical" evidence="1">
    <location>
        <begin position="100"/>
        <end position="119"/>
    </location>
</feature>
<dbReference type="AlphaFoldDB" id="A0A6G7K9W4"/>
<protein>
    <submittedName>
        <fullName evidence="2">DUF975 family protein</fullName>
    </submittedName>
</protein>
<feature type="transmembrane region" description="Helical" evidence="1">
    <location>
        <begin position="157"/>
        <end position="181"/>
    </location>
</feature>
<keyword evidence="3" id="KW-1185">Reference proteome</keyword>
<evidence type="ECO:0000313" key="3">
    <source>
        <dbReference type="Proteomes" id="UP000501451"/>
    </source>
</evidence>
<dbReference type="PANTHER" id="PTHR40076">
    <property type="entry name" value="MEMBRANE PROTEIN-RELATED"/>
    <property type="match status" value="1"/>
</dbReference>
<accession>A0A6G7K9W4</accession>
<evidence type="ECO:0000256" key="1">
    <source>
        <dbReference type="SAM" id="Phobius"/>
    </source>
</evidence>